<evidence type="ECO:0000313" key="1">
    <source>
        <dbReference type="EMBL" id="RGT88924.1"/>
    </source>
</evidence>
<organism evidence="1 2">
    <name type="scientific">Phocaeicola vulgatus</name>
    <name type="common">Bacteroides vulgatus</name>
    <dbReference type="NCBI Taxonomy" id="821"/>
    <lineage>
        <taxon>Bacteria</taxon>
        <taxon>Pseudomonadati</taxon>
        <taxon>Bacteroidota</taxon>
        <taxon>Bacteroidia</taxon>
        <taxon>Bacteroidales</taxon>
        <taxon>Bacteroidaceae</taxon>
        <taxon>Phocaeicola</taxon>
    </lineage>
</organism>
<protein>
    <submittedName>
        <fullName evidence="1">Uncharacterized protein</fullName>
    </submittedName>
</protein>
<sequence length="97" mass="11205">MGRRVKSLLPGSLLDRKTPLPITGNGVYAQILRSTMKNVTLKKNIMIREVNHIFIGSQICHEKNVRTDKVLILFLGSIIKSRYIWTCEIHQTLRELF</sequence>
<evidence type="ECO:0000313" key="2">
    <source>
        <dbReference type="Proteomes" id="UP000283833"/>
    </source>
</evidence>
<name>A0A412QD91_PHOVU</name>
<dbReference type="Proteomes" id="UP000283833">
    <property type="component" value="Unassembled WGS sequence"/>
</dbReference>
<reference evidence="1 2" key="1">
    <citation type="submission" date="2018-08" db="EMBL/GenBank/DDBJ databases">
        <title>A genome reference for cultivated species of the human gut microbiota.</title>
        <authorList>
            <person name="Zou Y."/>
            <person name="Xue W."/>
            <person name="Luo G."/>
        </authorList>
    </citation>
    <scope>NUCLEOTIDE SEQUENCE [LARGE SCALE GENOMIC DNA]</scope>
    <source>
        <strain evidence="1 2">AF18-14</strain>
    </source>
</reference>
<gene>
    <name evidence="1" type="ORF">DWX04_17440</name>
</gene>
<proteinExistence type="predicted"/>
<dbReference type="EMBL" id="QRXI01000027">
    <property type="protein sequence ID" value="RGT88924.1"/>
    <property type="molecule type" value="Genomic_DNA"/>
</dbReference>
<comment type="caution">
    <text evidence="1">The sequence shown here is derived from an EMBL/GenBank/DDBJ whole genome shotgun (WGS) entry which is preliminary data.</text>
</comment>
<accession>A0A412QD91</accession>
<dbReference type="AlphaFoldDB" id="A0A412QD91"/>